<proteinExistence type="predicted"/>
<organism evidence="1 2">
    <name type="scientific">Bacteroides caecimuris</name>
    <dbReference type="NCBI Taxonomy" id="1796613"/>
    <lineage>
        <taxon>Bacteria</taxon>
        <taxon>Pseudomonadati</taxon>
        <taxon>Bacteroidota</taxon>
        <taxon>Bacteroidia</taxon>
        <taxon>Bacteroidales</taxon>
        <taxon>Bacteroidaceae</taxon>
        <taxon>Bacteroides</taxon>
    </lineage>
</organism>
<name>A0A1V0QD36_9BACE</name>
<keyword evidence="2" id="KW-1185">Reference proteome</keyword>
<dbReference type="OrthoDB" id="3668964at2"/>
<dbReference type="PROSITE" id="PS51257">
    <property type="entry name" value="PROKAR_LIPOPROTEIN"/>
    <property type="match status" value="1"/>
</dbReference>
<gene>
    <name evidence="1" type="ORF">A4V03_20135</name>
</gene>
<dbReference type="Proteomes" id="UP000092631">
    <property type="component" value="Chromosome"/>
</dbReference>
<accession>A0A1V0QD36</accession>
<sequence>MEQKKIVLFILIVHLVAFLAGCSGNKNSGNYDSSNLWNKLSSHFRPPAEYENVYGNFRSPSLYYNGDTVRTVEDWQRRRTEIKDRYSDGTDRWTALNHTIAVNRLLGYRNKVAMSNRVNHDPTPESNEIVYDFFEWYLYSANKSPKE</sequence>
<dbReference type="KEGG" id="bcae:A4V03_20135"/>
<protein>
    <submittedName>
        <fullName evidence="1">Uncharacterized protein</fullName>
    </submittedName>
</protein>
<dbReference type="EMBL" id="CP015401">
    <property type="protein sequence ID" value="ARE60465.1"/>
    <property type="molecule type" value="Genomic_DNA"/>
</dbReference>
<evidence type="ECO:0000313" key="1">
    <source>
        <dbReference type="EMBL" id="ARE60465.1"/>
    </source>
</evidence>
<reference evidence="2" key="1">
    <citation type="submission" date="2016-04" db="EMBL/GenBank/DDBJ databases">
        <title>Complete Genome Sequences of Twelve Strains of a Stable Defined Moderately Diverse Mouse Microbiota 2 (sDMDMm2).</title>
        <authorList>
            <person name="Uchimura Y."/>
            <person name="Wyss M."/>
            <person name="Brugiroux S."/>
            <person name="Limenitakis J.P."/>
            <person name="Stecher B."/>
            <person name="McCoy K.D."/>
            <person name="Macpherson A.J."/>
        </authorList>
    </citation>
    <scope>NUCLEOTIDE SEQUENCE [LARGE SCALE GENOMIC DNA]</scope>
    <source>
        <strain evidence="2">I48</strain>
    </source>
</reference>
<dbReference type="AlphaFoldDB" id="A0A1V0QD36"/>
<evidence type="ECO:0000313" key="2">
    <source>
        <dbReference type="Proteomes" id="UP000092631"/>
    </source>
</evidence>